<feature type="region of interest" description="Disordered" evidence="9">
    <location>
        <begin position="587"/>
        <end position="817"/>
    </location>
</feature>
<feature type="binding site" evidence="6">
    <location>
        <begin position="280"/>
        <end position="287"/>
    </location>
    <ligand>
        <name>ATP</name>
        <dbReference type="ChEBI" id="CHEBI:30616"/>
    </ligand>
</feature>
<evidence type="ECO:0000256" key="5">
    <source>
        <dbReference type="ARBA" id="ARBA00061030"/>
    </source>
</evidence>
<dbReference type="GO" id="GO:0005874">
    <property type="term" value="C:microtubule"/>
    <property type="evidence" value="ECO:0007669"/>
    <property type="project" value="UniProtKB-KW"/>
</dbReference>
<dbReference type="CDD" id="cd01367">
    <property type="entry name" value="KISc_KIF2_like"/>
    <property type="match status" value="1"/>
</dbReference>
<evidence type="ECO:0000256" key="3">
    <source>
        <dbReference type="ARBA" id="ARBA00022840"/>
    </source>
</evidence>
<dbReference type="PROSITE" id="PS50067">
    <property type="entry name" value="KINESIN_MOTOR_2"/>
    <property type="match status" value="1"/>
</dbReference>
<evidence type="ECO:0000313" key="11">
    <source>
        <dbReference type="EMBL" id="KAK7412934.1"/>
    </source>
</evidence>
<feature type="compositionally biased region" description="Basic and acidic residues" evidence="9">
    <location>
        <begin position="656"/>
        <end position="673"/>
    </location>
</feature>
<keyword evidence="8" id="KW-0175">Coiled coil</keyword>
<feature type="compositionally biased region" description="Basic and acidic residues" evidence="9">
    <location>
        <begin position="603"/>
        <end position="621"/>
    </location>
</feature>
<keyword evidence="2 6" id="KW-0547">Nucleotide-binding</keyword>
<dbReference type="EMBL" id="JAYMYS010000001">
    <property type="protein sequence ID" value="KAK7412934.1"/>
    <property type="molecule type" value="Genomic_DNA"/>
</dbReference>
<dbReference type="AlphaFoldDB" id="A0AAN9XXV0"/>
<dbReference type="Gene3D" id="3.40.850.10">
    <property type="entry name" value="Kinesin motor domain"/>
    <property type="match status" value="1"/>
</dbReference>
<dbReference type="InterPro" id="IPR001752">
    <property type="entry name" value="Kinesin_motor_dom"/>
</dbReference>
<protein>
    <recommendedName>
        <fullName evidence="7">Kinesin-like protein</fullName>
    </recommendedName>
</protein>
<feature type="compositionally biased region" description="Polar residues" evidence="9">
    <location>
        <begin position="752"/>
        <end position="765"/>
    </location>
</feature>
<dbReference type="Pfam" id="PF00225">
    <property type="entry name" value="Kinesin"/>
    <property type="match status" value="1"/>
</dbReference>
<keyword evidence="1 7" id="KW-0493">Microtubule</keyword>
<feature type="coiled-coil region" evidence="8">
    <location>
        <begin position="823"/>
        <end position="854"/>
    </location>
</feature>
<dbReference type="GO" id="GO:0007018">
    <property type="term" value="P:microtubule-based movement"/>
    <property type="evidence" value="ECO:0007669"/>
    <property type="project" value="InterPro"/>
</dbReference>
<feature type="domain" description="Kinesin motor" evidence="10">
    <location>
        <begin position="190"/>
        <end position="524"/>
    </location>
</feature>
<keyword evidence="3 6" id="KW-0067">ATP-binding</keyword>
<evidence type="ECO:0000256" key="9">
    <source>
        <dbReference type="SAM" id="MobiDB-lite"/>
    </source>
</evidence>
<dbReference type="InterPro" id="IPR019821">
    <property type="entry name" value="Kinesin_motor_CS"/>
</dbReference>
<dbReference type="GO" id="GO:0005524">
    <property type="term" value="F:ATP binding"/>
    <property type="evidence" value="ECO:0007669"/>
    <property type="project" value="UniProtKB-UniRule"/>
</dbReference>
<dbReference type="GO" id="GO:0007019">
    <property type="term" value="P:microtubule depolymerization"/>
    <property type="evidence" value="ECO:0007669"/>
    <property type="project" value="TreeGrafter"/>
</dbReference>
<keyword evidence="4 6" id="KW-0505">Motor protein</keyword>
<dbReference type="SMART" id="SM00129">
    <property type="entry name" value="KISc"/>
    <property type="match status" value="1"/>
</dbReference>
<evidence type="ECO:0000256" key="8">
    <source>
        <dbReference type="SAM" id="Coils"/>
    </source>
</evidence>
<dbReference type="FunFam" id="3.40.850.10:FF:000012">
    <property type="entry name" value="Kinesin-like protein"/>
    <property type="match status" value="1"/>
</dbReference>
<feature type="compositionally biased region" description="Low complexity" evidence="9">
    <location>
        <begin position="546"/>
        <end position="557"/>
    </location>
</feature>
<evidence type="ECO:0000313" key="12">
    <source>
        <dbReference type="Proteomes" id="UP001386955"/>
    </source>
</evidence>
<dbReference type="InterPro" id="IPR027640">
    <property type="entry name" value="Kinesin-like_fam"/>
</dbReference>
<evidence type="ECO:0000256" key="6">
    <source>
        <dbReference type="PROSITE-ProRule" id="PRU00283"/>
    </source>
</evidence>
<dbReference type="InterPro" id="IPR027417">
    <property type="entry name" value="P-loop_NTPase"/>
</dbReference>
<feature type="region of interest" description="Disordered" evidence="9">
    <location>
        <begin position="524"/>
        <end position="567"/>
    </location>
</feature>
<feature type="compositionally biased region" description="Basic and acidic residues" evidence="9">
    <location>
        <begin position="694"/>
        <end position="711"/>
    </location>
</feature>
<feature type="compositionally biased region" description="Basic and acidic residues" evidence="9">
    <location>
        <begin position="767"/>
        <end position="784"/>
    </location>
</feature>
<evidence type="ECO:0000256" key="1">
    <source>
        <dbReference type="ARBA" id="ARBA00022701"/>
    </source>
</evidence>
<dbReference type="Proteomes" id="UP001386955">
    <property type="component" value="Unassembled WGS sequence"/>
</dbReference>
<evidence type="ECO:0000256" key="7">
    <source>
        <dbReference type="RuleBase" id="RU000394"/>
    </source>
</evidence>
<feature type="compositionally biased region" description="Basic and acidic residues" evidence="9">
    <location>
        <begin position="732"/>
        <end position="749"/>
    </location>
</feature>
<keyword evidence="12" id="KW-1185">Reference proteome</keyword>
<dbReference type="GO" id="GO:0003777">
    <property type="term" value="F:microtubule motor activity"/>
    <property type="evidence" value="ECO:0007669"/>
    <property type="project" value="InterPro"/>
</dbReference>
<dbReference type="GO" id="GO:1903338">
    <property type="term" value="P:regulation of cell wall organization or biogenesis"/>
    <property type="evidence" value="ECO:0007669"/>
    <property type="project" value="UniProtKB-ARBA"/>
</dbReference>
<gene>
    <name evidence="11" type="ORF">VNO78_04712</name>
</gene>
<sequence>MPQGNAAAAAALLDHGGDAGDAVMARWLQSAGLQHLASPLASTAIDHRLLPNLLMQGYGAQSAEEKQRLLKLMRNLNFNGESGSEAYTPTTQSFGGVTGSDGFYSPEFRGDFGAGLLDLHAMDDTELLSEHVVSEPFEPSPFMPGDTRVFEDDFNPINSKLESREADADAAISLPMNEKEFSTRENHVAKIRVVVRKRPLNKKELAKKEDDIVTVSDSAYLTVHEPKLKVDLTAYVEKHEFCFDAVLDEQVTNDEVYRTTVEPIIPTIFERTKATCFAYGQTGSGKTYTMQPLPLRAAEDLVRQLHQPVYRNQRFKLWLSYFEIYGGKLYDLLSDRKKLCMREDGRQQVCIVGLQEFEVSDVQIVKEFIERGNAARSTGSTGANEESSRSHAILQLTVKKHKEVKESKRNNDGNETRSGKVVGKISFIDLAGSERGADTTDNDRQTRIEGAEINKSLLALKECIRALDNDQIHIPFRGSKLTEVLRDSFVGNSKTVMISCISPGAGSCEHTLNTLRYADRVKSLSKSGNPRKDQVPNSVPQTNKEVSYASSVSASAAEDYNDQRPEKTMDMGRKFVEKENSLYSSTAVDKQPMSFSSNYLSNGREEKGFPSASMDRERFEVKNSLGESTSQKINSYSQNDTDEKVQKVSPPRRKGSKEEKFERPVNLMKKDANCPDLFTTSSKQQSTGNYSTVSKDEKSERPTNWMKRDATGSDLLSTSSKQLSAGNYSIVSRDEKSERPANWMKKDANGSDLLSTSSKQQSTGNHMLKDEKPERPSNWMKRDANSSATNSKQQSTGNYNNITTGSRPYETESSPDGNISAVLEEEEALIAAHRKEIEDTMEIVREEMKLLAEVDQPGSLIDNYVSQLSFVLSRKAASLVGLQARLARFQHRLKEQEILSRKRVPRQ</sequence>
<accession>A0AAN9XXV0</accession>
<dbReference type="GO" id="GO:0008017">
    <property type="term" value="F:microtubule binding"/>
    <property type="evidence" value="ECO:0007669"/>
    <property type="project" value="InterPro"/>
</dbReference>
<feature type="compositionally biased region" description="Polar residues" evidence="9">
    <location>
        <begin position="535"/>
        <end position="545"/>
    </location>
</feature>
<evidence type="ECO:0000259" key="10">
    <source>
        <dbReference type="PROSITE" id="PS50067"/>
    </source>
</evidence>
<feature type="compositionally biased region" description="Polar residues" evidence="9">
    <location>
        <begin position="785"/>
        <end position="817"/>
    </location>
</feature>
<proteinExistence type="inferred from homology"/>
<feature type="compositionally biased region" description="Polar residues" evidence="9">
    <location>
        <begin position="625"/>
        <end position="639"/>
    </location>
</feature>
<dbReference type="PANTHER" id="PTHR47971:SF1">
    <property type="entry name" value="KINESIN-LIKE PROTEIN"/>
    <property type="match status" value="1"/>
</dbReference>
<name>A0AAN9XXV0_PSOTE</name>
<comment type="caution">
    <text evidence="11">The sequence shown here is derived from an EMBL/GenBank/DDBJ whole genome shotgun (WGS) entry which is preliminary data.</text>
</comment>
<feature type="compositionally biased region" description="Polar residues" evidence="9">
    <location>
        <begin position="678"/>
        <end position="693"/>
    </location>
</feature>
<dbReference type="PRINTS" id="PR00380">
    <property type="entry name" value="KINESINHEAVY"/>
</dbReference>
<reference evidence="11 12" key="1">
    <citation type="submission" date="2024-01" db="EMBL/GenBank/DDBJ databases">
        <title>The genomes of 5 underutilized Papilionoideae crops provide insights into root nodulation and disease resistanc.</title>
        <authorList>
            <person name="Jiang F."/>
        </authorList>
    </citation>
    <scope>NUCLEOTIDE SEQUENCE [LARGE SCALE GENOMIC DNA]</scope>
    <source>
        <strain evidence="11">DUOXIRENSHENG_FW03</strain>
        <tissue evidence="11">Leaves</tissue>
    </source>
</reference>
<dbReference type="PANTHER" id="PTHR47971">
    <property type="entry name" value="KINESIN-RELATED PROTEIN 6"/>
    <property type="match status" value="1"/>
</dbReference>
<dbReference type="PROSITE" id="PS00411">
    <property type="entry name" value="KINESIN_MOTOR_1"/>
    <property type="match status" value="1"/>
</dbReference>
<comment type="similarity">
    <text evidence="5">Belongs to the TRAFAC class myosin-kinesin ATPase superfamily. Kinesin family. KIN-13 subfamily.</text>
</comment>
<evidence type="ECO:0000256" key="2">
    <source>
        <dbReference type="ARBA" id="ARBA00022741"/>
    </source>
</evidence>
<dbReference type="SUPFAM" id="SSF52540">
    <property type="entry name" value="P-loop containing nucleoside triphosphate hydrolases"/>
    <property type="match status" value="1"/>
</dbReference>
<organism evidence="11 12">
    <name type="scientific">Psophocarpus tetragonolobus</name>
    <name type="common">Winged bean</name>
    <name type="synonym">Dolichos tetragonolobus</name>
    <dbReference type="NCBI Taxonomy" id="3891"/>
    <lineage>
        <taxon>Eukaryota</taxon>
        <taxon>Viridiplantae</taxon>
        <taxon>Streptophyta</taxon>
        <taxon>Embryophyta</taxon>
        <taxon>Tracheophyta</taxon>
        <taxon>Spermatophyta</taxon>
        <taxon>Magnoliopsida</taxon>
        <taxon>eudicotyledons</taxon>
        <taxon>Gunneridae</taxon>
        <taxon>Pentapetalae</taxon>
        <taxon>rosids</taxon>
        <taxon>fabids</taxon>
        <taxon>Fabales</taxon>
        <taxon>Fabaceae</taxon>
        <taxon>Papilionoideae</taxon>
        <taxon>50 kb inversion clade</taxon>
        <taxon>NPAAA clade</taxon>
        <taxon>indigoferoid/millettioid clade</taxon>
        <taxon>Phaseoleae</taxon>
        <taxon>Psophocarpus</taxon>
    </lineage>
</organism>
<dbReference type="InterPro" id="IPR036961">
    <property type="entry name" value="Kinesin_motor_dom_sf"/>
</dbReference>
<evidence type="ECO:0000256" key="4">
    <source>
        <dbReference type="ARBA" id="ARBA00023175"/>
    </source>
</evidence>
<feature type="compositionally biased region" description="Polar residues" evidence="9">
    <location>
        <begin position="587"/>
        <end position="601"/>
    </location>
</feature>
<feature type="compositionally biased region" description="Polar residues" evidence="9">
    <location>
        <begin position="714"/>
        <end position="730"/>
    </location>
</feature>